<evidence type="ECO:0000313" key="1">
    <source>
        <dbReference type="EMBL" id="GII26964.1"/>
    </source>
</evidence>
<comment type="caution">
    <text evidence="1">The sequence shown here is derived from an EMBL/GenBank/DDBJ whole genome shotgun (WGS) entry which is preliminary data.</text>
</comment>
<organism evidence="1 2">
    <name type="scientific">Planotetraspora mira</name>
    <dbReference type="NCBI Taxonomy" id="58121"/>
    <lineage>
        <taxon>Bacteria</taxon>
        <taxon>Bacillati</taxon>
        <taxon>Actinomycetota</taxon>
        <taxon>Actinomycetes</taxon>
        <taxon>Streptosporangiales</taxon>
        <taxon>Streptosporangiaceae</taxon>
        <taxon>Planotetraspora</taxon>
    </lineage>
</organism>
<protein>
    <submittedName>
        <fullName evidence="1">Uncharacterized protein</fullName>
    </submittedName>
</protein>
<dbReference type="EMBL" id="BOOO01000002">
    <property type="protein sequence ID" value="GII26964.1"/>
    <property type="molecule type" value="Genomic_DNA"/>
</dbReference>
<keyword evidence="2" id="KW-1185">Reference proteome</keyword>
<proteinExistence type="predicted"/>
<reference evidence="1 2" key="1">
    <citation type="submission" date="2021-01" db="EMBL/GenBank/DDBJ databases">
        <title>Whole genome shotgun sequence of Planotetraspora mira NBRC 15435.</title>
        <authorList>
            <person name="Komaki H."/>
            <person name="Tamura T."/>
        </authorList>
    </citation>
    <scope>NUCLEOTIDE SEQUENCE [LARGE SCALE GENOMIC DNA]</scope>
    <source>
        <strain evidence="1 2">NBRC 15435</strain>
    </source>
</reference>
<accession>A0A8J3TIV2</accession>
<dbReference type="AlphaFoldDB" id="A0A8J3TIV2"/>
<name>A0A8J3TIV2_9ACTN</name>
<dbReference type="Proteomes" id="UP000650628">
    <property type="component" value="Unassembled WGS sequence"/>
</dbReference>
<evidence type="ECO:0000313" key="2">
    <source>
        <dbReference type="Proteomes" id="UP000650628"/>
    </source>
</evidence>
<sequence length="80" mass="7852">MTVVPSGQYGLAIVWYRIGLPDAVTPSQNEVAVAVPDGSAAGVAVAARGEDAVGAWGVAACAAEAVPAVRAAQHVIVAIA</sequence>
<gene>
    <name evidence="1" type="ORF">Pmi06nite_04060</name>
</gene>